<keyword evidence="2" id="KW-1185">Reference proteome</keyword>
<evidence type="ECO:0000313" key="2">
    <source>
        <dbReference type="Proteomes" id="UP001168990"/>
    </source>
</evidence>
<proteinExistence type="predicted"/>
<organism evidence="1 2">
    <name type="scientific">Microctonus aethiopoides</name>
    <dbReference type="NCBI Taxonomy" id="144406"/>
    <lineage>
        <taxon>Eukaryota</taxon>
        <taxon>Metazoa</taxon>
        <taxon>Ecdysozoa</taxon>
        <taxon>Arthropoda</taxon>
        <taxon>Hexapoda</taxon>
        <taxon>Insecta</taxon>
        <taxon>Pterygota</taxon>
        <taxon>Neoptera</taxon>
        <taxon>Endopterygota</taxon>
        <taxon>Hymenoptera</taxon>
        <taxon>Apocrita</taxon>
        <taxon>Ichneumonoidea</taxon>
        <taxon>Braconidae</taxon>
        <taxon>Euphorinae</taxon>
        <taxon>Microctonus</taxon>
    </lineage>
</organism>
<protein>
    <submittedName>
        <fullName evidence="1">Uncharacterized protein</fullName>
    </submittedName>
</protein>
<dbReference type="EMBL" id="JAQQBS010002827">
    <property type="protein sequence ID" value="KAK0156662.1"/>
    <property type="molecule type" value="Genomic_DNA"/>
</dbReference>
<reference evidence="1" key="1">
    <citation type="journal article" date="2023" name="bioRxiv">
        <title>Scaffold-level genome assemblies of two parasitoid biocontrol wasps reveal the parthenogenesis mechanism and an associated novel virus.</title>
        <authorList>
            <person name="Inwood S."/>
            <person name="Skelly J."/>
            <person name="Guhlin J."/>
            <person name="Harrop T."/>
            <person name="Goldson S."/>
            <person name="Dearden P."/>
        </authorList>
    </citation>
    <scope>NUCLEOTIDE SEQUENCE</scope>
    <source>
        <strain evidence="1">Irish</strain>
        <tissue evidence="1">Whole body</tissue>
    </source>
</reference>
<name>A0AA39ER64_9HYME</name>
<dbReference type="AlphaFoldDB" id="A0AA39ER64"/>
<comment type="caution">
    <text evidence="1">The sequence shown here is derived from an EMBL/GenBank/DDBJ whole genome shotgun (WGS) entry which is preliminary data.</text>
</comment>
<reference evidence="1" key="2">
    <citation type="submission" date="2023-03" db="EMBL/GenBank/DDBJ databases">
        <authorList>
            <person name="Inwood S.N."/>
            <person name="Skelly J.G."/>
            <person name="Guhlin J."/>
            <person name="Harrop T.W.R."/>
            <person name="Goldson S.G."/>
            <person name="Dearden P.K."/>
        </authorList>
    </citation>
    <scope>NUCLEOTIDE SEQUENCE</scope>
    <source>
        <strain evidence="1">Irish</strain>
        <tissue evidence="1">Whole body</tissue>
    </source>
</reference>
<dbReference type="Proteomes" id="UP001168990">
    <property type="component" value="Unassembled WGS sequence"/>
</dbReference>
<gene>
    <name evidence="1" type="ORF">PV328_012465</name>
</gene>
<accession>A0AA39ER64</accession>
<sequence>MRERTVSHMYQKLCGHCHIDTTSQYYVTELKKSNMALAQVYLPSSKKQMTVLSSIILNFDPENFDEADSTSTNKIYKLETKKGEKLKCTILKVADSINLK</sequence>
<evidence type="ECO:0000313" key="1">
    <source>
        <dbReference type="EMBL" id="KAK0156662.1"/>
    </source>
</evidence>